<evidence type="ECO:0008006" key="6">
    <source>
        <dbReference type="Google" id="ProtNLM"/>
    </source>
</evidence>
<evidence type="ECO:0000256" key="3">
    <source>
        <dbReference type="ARBA" id="ARBA00048073"/>
    </source>
</evidence>
<dbReference type="Proteomes" id="UP000821837">
    <property type="component" value="Chromosome 8"/>
</dbReference>
<gene>
    <name evidence="4" type="ORF">HPB52_009740</name>
</gene>
<comment type="catalytic activity">
    <reaction evidence="3">
        <text>glutathione = L-cysteinylglycine + 5-oxo-L-proline</text>
        <dbReference type="Rhea" id="RHEA:47724"/>
        <dbReference type="ChEBI" id="CHEBI:57925"/>
        <dbReference type="ChEBI" id="CHEBI:58402"/>
        <dbReference type="ChEBI" id="CHEBI:61694"/>
        <dbReference type="EC" id="4.3.2.7"/>
    </reaction>
</comment>
<dbReference type="Pfam" id="PF04752">
    <property type="entry name" value="ChaC"/>
    <property type="match status" value="1"/>
</dbReference>
<dbReference type="VEuPathDB" id="VectorBase:RSAN_031372"/>
<dbReference type="GO" id="GO:0005737">
    <property type="term" value="C:cytoplasm"/>
    <property type="evidence" value="ECO:0007669"/>
    <property type="project" value="TreeGrafter"/>
</dbReference>
<comment type="similarity">
    <text evidence="1">Belongs to the gamma-glutamylcyclotransferase family. ChaC subfamily.</text>
</comment>
<dbReference type="CDD" id="cd06661">
    <property type="entry name" value="GGCT_like"/>
    <property type="match status" value="1"/>
</dbReference>
<dbReference type="InterPro" id="IPR006840">
    <property type="entry name" value="ChaC"/>
</dbReference>
<evidence type="ECO:0000313" key="5">
    <source>
        <dbReference type="Proteomes" id="UP000821837"/>
    </source>
</evidence>
<protein>
    <recommendedName>
        <fullName evidence="6">Gamma-glutamylcyclotransferase</fullName>
    </recommendedName>
</protein>
<dbReference type="PANTHER" id="PTHR12192">
    <property type="entry name" value="CATION TRANSPORT PROTEIN CHAC-RELATED"/>
    <property type="match status" value="1"/>
</dbReference>
<proteinExistence type="inferred from homology"/>
<dbReference type="PANTHER" id="PTHR12192:SF26">
    <property type="entry name" value="GLUTATHIONE-SPECIFIC GAMMA-GLUTAMYLCYCLOTRANSFERASE 1"/>
    <property type="match status" value="1"/>
</dbReference>
<dbReference type="GO" id="GO:0061928">
    <property type="term" value="F:glutathione specific gamma-glutamylcyclotransferase activity"/>
    <property type="evidence" value="ECO:0007669"/>
    <property type="project" value="UniProtKB-EC"/>
</dbReference>
<reference evidence="4" key="2">
    <citation type="submission" date="2021-09" db="EMBL/GenBank/DDBJ databases">
        <authorList>
            <person name="Jia N."/>
            <person name="Wang J."/>
            <person name="Shi W."/>
            <person name="Du L."/>
            <person name="Sun Y."/>
            <person name="Zhan W."/>
            <person name="Jiang J."/>
            <person name="Wang Q."/>
            <person name="Zhang B."/>
            <person name="Ji P."/>
            <person name="Sakyi L.B."/>
            <person name="Cui X."/>
            <person name="Yuan T."/>
            <person name="Jiang B."/>
            <person name="Yang W."/>
            <person name="Lam T.T.-Y."/>
            <person name="Chang Q."/>
            <person name="Ding S."/>
            <person name="Wang X."/>
            <person name="Zhu J."/>
            <person name="Ruan X."/>
            <person name="Zhao L."/>
            <person name="Wei J."/>
            <person name="Que T."/>
            <person name="Du C."/>
            <person name="Cheng J."/>
            <person name="Dai P."/>
            <person name="Han X."/>
            <person name="Huang E."/>
            <person name="Gao Y."/>
            <person name="Liu J."/>
            <person name="Shao H."/>
            <person name="Ye R."/>
            <person name="Li L."/>
            <person name="Wei W."/>
            <person name="Wang X."/>
            <person name="Wang C."/>
            <person name="Huo Q."/>
            <person name="Li W."/>
            <person name="Guo W."/>
            <person name="Chen H."/>
            <person name="Chen S."/>
            <person name="Zhou L."/>
            <person name="Zhou L."/>
            <person name="Ni X."/>
            <person name="Tian J."/>
            <person name="Zhou Y."/>
            <person name="Sheng Y."/>
            <person name="Liu T."/>
            <person name="Pan Y."/>
            <person name="Xia L."/>
            <person name="Li J."/>
            <person name="Zhao F."/>
            <person name="Cao W."/>
        </authorList>
    </citation>
    <scope>NUCLEOTIDE SEQUENCE</scope>
    <source>
        <strain evidence="4">Rsan-2018</strain>
        <tissue evidence="4">Larvae</tissue>
    </source>
</reference>
<dbReference type="EMBL" id="JABSTV010001254">
    <property type="protein sequence ID" value="KAH7939268.1"/>
    <property type="molecule type" value="Genomic_DNA"/>
</dbReference>
<dbReference type="GO" id="GO:0006751">
    <property type="term" value="P:glutathione catabolic process"/>
    <property type="evidence" value="ECO:0007669"/>
    <property type="project" value="InterPro"/>
</dbReference>
<evidence type="ECO:0000313" key="4">
    <source>
        <dbReference type="EMBL" id="KAH7939268.1"/>
    </source>
</evidence>
<dbReference type="AlphaFoldDB" id="A0A9D4PF40"/>
<keyword evidence="2" id="KW-0456">Lyase</keyword>
<accession>A0A9D4PF40</accession>
<comment type="caution">
    <text evidence="4">The sequence shown here is derived from an EMBL/GenBank/DDBJ whole genome shotgun (WGS) entry which is preliminary data.</text>
</comment>
<name>A0A9D4PF40_RHISA</name>
<evidence type="ECO:0000256" key="2">
    <source>
        <dbReference type="ARBA" id="ARBA00023239"/>
    </source>
</evidence>
<evidence type="ECO:0000256" key="1">
    <source>
        <dbReference type="ARBA" id="ARBA00009662"/>
    </source>
</evidence>
<keyword evidence="5" id="KW-1185">Reference proteome</keyword>
<reference evidence="4" key="1">
    <citation type="journal article" date="2020" name="Cell">
        <title>Large-Scale Comparative Analyses of Tick Genomes Elucidate Their Genetic Diversity and Vector Capacities.</title>
        <authorList>
            <consortium name="Tick Genome and Microbiome Consortium (TIGMIC)"/>
            <person name="Jia N."/>
            <person name="Wang J."/>
            <person name="Shi W."/>
            <person name="Du L."/>
            <person name="Sun Y."/>
            <person name="Zhan W."/>
            <person name="Jiang J.F."/>
            <person name="Wang Q."/>
            <person name="Zhang B."/>
            <person name="Ji P."/>
            <person name="Bell-Sakyi L."/>
            <person name="Cui X.M."/>
            <person name="Yuan T.T."/>
            <person name="Jiang B.G."/>
            <person name="Yang W.F."/>
            <person name="Lam T.T."/>
            <person name="Chang Q.C."/>
            <person name="Ding S.J."/>
            <person name="Wang X.J."/>
            <person name="Zhu J.G."/>
            <person name="Ruan X.D."/>
            <person name="Zhao L."/>
            <person name="Wei J.T."/>
            <person name="Ye R.Z."/>
            <person name="Que T.C."/>
            <person name="Du C.H."/>
            <person name="Zhou Y.H."/>
            <person name="Cheng J.X."/>
            <person name="Dai P.F."/>
            <person name="Guo W.B."/>
            <person name="Han X.H."/>
            <person name="Huang E.J."/>
            <person name="Li L.F."/>
            <person name="Wei W."/>
            <person name="Gao Y.C."/>
            <person name="Liu J.Z."/>
            <person name="Shao H.Z."/>
            <person name="Wang X."/>
            <person name="Wang C.C."/>
            <person name="Yang T.C."/>
            <person name="Huo Q.B."/>
            <person name="Li W."/>
            <person name="Chen H.Y."/>
            <person name="Chen S.E."/>
            <person name="Zhou L.G."/>
            <person name="Ni X.B."/>
            <person name="Tian J.H."/>
            <person name="Sheng Y."/>
            <person name="Liu T."/>
            <person name="Pan Y.S."/>
            <person name="Xia L.Y."/>
            <person name="Li J."/>
            <person name="Zhao F."/>
            <person name="Cao W.C."/>
        </authorList>
    </citation>
    <scope>NUCLEOTIDE SEQUENCE</scope>
    <source>
        <strain evidence="4">Rsan-2018</strain>
    </source>
</reference>
<sequence>MGSSSGIWVFGYGSLVWNPGFEFVRSQIGYIRGYDRRFWQGNDKHRGTPEKVSCQRIFFFFVIINAGDRRSVGAKHLLQTVARGVLADDLRFAEQMCLRLPSYSCGCASHK</sequence>
<dbReference type="InterPro" id="IPR013024">
    <property type="entry name" value="GGCT-like"/>
</dbReference>
<organism evidence="4 5">
    <name type="scientific">Rhipicephalus sanguineus</name>
    <name type="common">Brown dog tick</name>
    <name type="synonym">Ixodes sanguineus</name>
    <dbReference type="NCBI Taxonomy" id="34632"/>
    <lineage>
        <taxon>Eukaryota</taxon>
        <taxon>Metazoa</taxon>
        <taxon>Ecdysozoa</taxon>
        <taxon>Arthropoda</taxon>
        <taxon>Chelicerata</taxon>
        <taxon>Arachnida</taxon>
        <taxon>Acari</taxon>
        <taxon>Parasitiformes</taxon>
        <taxon>Ixodida</taxon>
        <taxon>Ixodoidea</taxon>
        <taxon>Ixodidae</taxon>
        <taxon>Rhipicephalinae</taxon>
        <taxon>Rhipicephalus</taxon>
        <taxon>Rhipicephalus</taxon>
    </lineage>
</organism>